<protein>
    <submittedName>
        <fullName evidence="1">Uncharacterized protein</fullName>
    </submittedName>
</protein>
<reference evidence="1" key="1">
    <citation type="journal article" date="2015" name="Nature">
        <title>Complex archaea that bridge the gap between prokaryotes and eukaryotes.</title>
        <authorList>
            <person name="Spang A."/>
            <person name="Saw J.H."/>
            <person name="Jorgensen S.L."/>
            <person name="Zaremba-Niedzwiedzka K."/>
            <person name="Martijn J."/>
            <person name="Lind A.E."/>
            <person name="van Eijk R."/>
            <person name="Schleper C."/>
            <person name="Guy L."/>
            <person name="Ettema T.J."/>
        </authorList>
    </citation>
    <scope>NUCLEOTIDE SEQUENCE</scope>
</reference>
<accession>A0A0F9M7U8</accession>
<proteinExistence type="predicted"/>
<comment type="caution">
    <text evidence="1">The sequence shown here is derived from an EMBL/GenBank/DDBJ whole genome shotgun (WGS) entry which is preliminary data.</text>
</comment>
<gene>
    <name evidence="1" type="ORF">LCGC14_1417560</name>
</gene>
<dbReference type="AlphaFoldDB" id="A0A0F9M7U8"/>
<dbReference type="EMBL" id="LAZR01009413">
    <property type="protein sequence ID" value="KKM72730.1"/>
    <property type="molecule type" value="Genomic_DNA"/>
</dbReference>
<evidence type="ECO:0000313" key="1">
    <source>
        <dbReference type="EMBL" id="KKM72730.1"/>
    </source>
</evidence>
<name>A0A0F9M7U8_9ZZZZ</name>
<sequence length="49" mass="5570">MTPAEVKLMEHCTLCHLINEEFDDDGFPDGCCCCQIHKVHGGEWPPRIN</sequence>
<organism evidence="1">
    <name type="scientific">marine sediment metagenome</name>
    <dbReference type="NCBI Taxonomy" id="412755"/>
    <lineage>
        <taxon>unclassified sequences</taxon>
        <taxon>metagenomes</taxon>
        <taxon>ecological metagenomes</taxon>
    </lineage>
</organism>